<dbReference type="Pfam" id="PF01381">
    <property type="entry name" value="HTH_3"/>
    <property type="match status" value="1"/>
</dbReference>
<dbReference type="CDD" id="cd00093">
    <property type="entry name" value="HTH_XRE"/>
    <property type="match status" value="1"/>
</dbReference>
<dbReference type="Gene3D" id="1.10.260.40">
    <property type="entry name" value="lambda repressor-like DNA-binding domains"/>
    <property type="match status" value="1"/>
</dbReference>
<organism evidence="3 4">
    <name type="scientific">Gordonia alkaliphila</name>
    <dbReference type="NCBI Taxonomy" id="1053547"/>
    <lineage>
        <taxon>Bacteria</taxon>
        <taxon>Bacillati</taxon>
        <taxon>Actinomycetota</taxon>
        <taxon>Actinomycetes</taxon>
        <taxon>Mycobacteriales</taxon>
        <taxon>Gordoniaceae</taxon>
        <taxon>Gordonia</taxon>
    </lineage>
</organism>
<proteinExistence type="inferred from homology"/>
<feature type="domain" description="HTH cro/C1-type" evidence="2">
    <location>
        <begin position="19"/>
        <end position="65"/>
    </location>
</feature>
<dbReference type="SMART" id="SM00530">
    <property type="entry name" value="HTH_XRE"/>
    <property type="match status" value="1"/>
</dbReference>
<dbReference type="SUPFAM" id="SSF47413">
    <property type="entry name" value="lambda repressor-like DNA-binding domains"/>
    <property type="match status" value="1"/>
</dbReference>
<evidence type="ECO:0000256" key="1">
    <source>
        <dbReference type="ARBA" id="ARBA00007227"/>
    </source>
</evidence>
<evidence type="ECO:0000313" key="3">
    <source>
        <dbReference type="EMBL" id="GAA4747516.1"/>
    </source>
</evidence>
<evidence type="ECO:0000259" key="2">
    <source>
        <dbReference type="PROSITE" id="PS50943"/>
    </source>
</evidence>
<keyword evidence="4" id="KW-1185">Reference proteome</keyword>
<sequence>MDTTTREIGERIRRAMTPGMTQRDLADQAGMTPDALSRALNGHRGFATVELIGIADLLDVDLQWLATGRHDPRQARLVARHDWDAASGRRVNGGHSIDIELLTPVLELYHQAYPAGVPSSRKLPSKATDVRERLGADFVIQFAERVEAVFEVDVVRLPSLNTAYSTMLEGERGLVALVAEVHWYRNNWSLAHELGHLALGHSAADVSEEEAQRQEAEANKFAENLLLPRELMNGVGWAAMSRSELATFLWRHGVSTKALKNRIAYLKIAVRADVLEALELSTPKLLTAYLPADPEDPHAFARREQDSAARRFPLGLLDTLTRRVAEGRVAPEQLAWALGVPVETVEPDDEALADQYFRDMAHRAPSKASVERAATQPAS</sequence>
<dbReference type="InterPro" id="IPR010359">
    <property type="entry name" value="IrrE_HExxH"/>
</dbReference>
<evidence type="ECO:0000313" key="4">
    <source>
        <dbReference type="Proteomes" id="UP001500822"/>
    </source>
</evidence>
<comment type="caution">
    <text evidence="3">The sequence shown here is derived from an EMBL/GenBank/DDBJ whole genome shotgun (WGS) entry which is preliminary data.</text>
</comment>
<dbReference type="InterPro" id="IPR001387">
    <property type="entry name" value="Cro/C1-type_HTH"/>
</dbReference>
<dbReference type="InterPro" id="IPR010982">
    <property type="entry name" value="Lambda_DNA-bd_dom_sf"/>
</dbReference>
<dbReference type="Pfam" id="PF06114">
    <property type="entry name" value="Peptidase_M78"/>
    <property type="match status" value="1"/>
</dbReference>
<dbReference type="PANTHER" id="PTHR43236:SF1">
    <property type="entry name" value="BLL7220 PROTEIN"/>
    <property type="match status" value="1"/>
</dbReference>
<dbReference type="EMBL" id="BAABIE010000006">
    <property type="protein sequence ID" value="GAA4747516.1"/>
    <property type="molecule type" value="Genomic_DNA"/>
</dbReference>
<dbReference type="Proteomes" id="UP001500822">
    <property type="component" value="Unassembled WGS sequence"/>
</dbReference>
<comment type="similarity">
    <text evidence="1">Belongs to the short-chain fatty acyl-CoA assimilation regulator (ScfR) family.</text>
</comment>
<dbReference type="PANTHER" id="PTHR43236">
    <property type="entry name" value="ANTITOXIN HIGA1"/>
    <property type="match status" value="1"/>
</dbReference>
<dbReference type="Gene3D" id="1.10.10.2910">
    <property type="match status" value="1"/>
</dbReference>
<dbReference type="RefSeq" id="WP_345313156.1">
    <property type="nucleotide sequence ID" value="NZ_BAABIE010000006.1"/>
</dbReference>
<accession>A0ABP8Z631</accession>
<protein>
    <recommendedName>
        <fullName evidence="2">HTH cro/C1-type domain-containing protein</fullName>
    </recommendedName>
</protein>
<dbReference type="PROSITE" id="PS50943">
    <property type="entry name" value="HTH_CROC1"/>
    <property type="match status" value="1"/>
</dbReference>
<reference evidence="4" key="1">
    <citation type="journal article" date="2019" name="Int. J. Syst. Evol. Microbiol.">
        <title>The Global Catalogue of Microorganisms (GCM) 10K type strain sequencing project: providing services to taxonomists for standard genome sequencing and annotation.</title>
        <authorList>
            <consortium name="The Broad Institute Genomics Platform"/>
            <consortium name="The Broad Institute Genome Sequencing Center for Infectious Disease"/>
            <person name="Wu L."/>
            <person name="Ma J."/>
        </authorList>
    </citation>
    <scope>NUCLEOTIDE SEQUENCE [LARGE SCALE GENOMIC DNA]</scope>
    <source>
        <strain evidence="4">JCM 18077</strain>
    </source>
</reference>
<gene>
    <name evidence="3" type="ORF">GCM10023217_16860</name>
</gene>
<dbReference type="InterPro" id="IPR052345">
    <property type="entry name" value="Rad_response_metalloprotease"/>
</dbReference>
<name>A0ABP8Z631_9ACTN</name>